<dbReference type="AlphaFoldDB" id="A0A2S0NHS5"/>
<gene>
    <name evidence="2" type="ORF">C6569_01960</name>
</gene>
<dbReference type="InterPro" id="IPR021957">
    <property type="entry name" value="DUF3574"/>
</dbReference>
<proteinExistence type="predicted"/>
<keyword evidence="3" id="KW-1185">Reference proteome</keyword>
<feature type="signal peptide" evidence="1">
    <location>
        <begin position="1"/>
        <end position="22"/>
    </location>
</feature>
<dbReference type="KEGG" id="phr:C6569_01960"/>
<organism evidence="2 3">
    <name type="scientific">Phreatobacter cathodiphilus</name>
    <dbReference type="NCBI Taxonomy" id="1868589"/>
    <lineage>
        <taxon>Bacteria</taxon>
        <taxon>Pseudomonadati</taxon>
        <taxon>Pseudomonadota</taxon>
        <taxon>Alphaproteobacteria</taxon>
        <taxon>Hyphomicrobiales</taxon>
        <taxon>Phreatobacteraceae</taxon>
        <taxon>Phreatobacter</taxon>
    </lineage>
</organism>
<name>A0A2S0NHS5_9HYPH</name>
<reference evidence="2 3" key="1">
    <citation type="submission" date="2018-03" db="EMBL/GenBank/DDBJ databases">
        <title>Genome sequencing of Phreatobacter sp.</title>
        <authorList>
            <person name="Kim S.-J."/>
            <person name="Heo J."/>
            <person name="Kwon S.-W."/>
        </authorList>
    </citation>
    <scope>NUCLEOTIDE SEQUENCE [LARGE SCALE GENOMIC DNA]</scope>
    <source>
        <strain evidence="2 3">S-12</strain>
    </source>
</reference>
<dbReference type="PROSITE" id="PS51257">
    <property type="entry name" value="PROKAR_LIPOPROTEIN"/>
    <property type="match status" value="1"/>
</dbReference>
<evidence type="ECO:0000256" key="1">
    <source>
        <dbReference type="SAM" id="SignalP"/>
    </source>
</evidence>
<feature type="chain" id="PRO_5015446858" evidence="1">
    <location>
        <begin position="23"/>
        <end position="137"/>
    </location>
</feature>
<accession>A0A2S0NHS5</accession>
<dbReference type="Pfam" id="PF12098">
    <property type="entry name" value="DUF3574"/>
    <property type="match status" value="1"/>
</dbReference>
<keyword evidence="1" id="KW-0732">Signal</keyword>
<evidence type="ECO:0000313" key="3">
    <source>
        <dbReference type="Proteomes" id="UP000237889"/>
    </source>
</evidence>
<protein>
    <submittedName>
        <fullName evidence="2">DUF3574 domain-containing protein</fullName>
    </submittedName>
</protein>
<dbReference type="EMBL" id="CP027668">
    <property type="protein sequence ID" value="AVO47481.1"/>
    <property type="molecule type" value="Genomic_DNA"/>
</dbReference>
<dbReference type="Proteomes" id="UP000237889">
    <property type="component" value="Chromosome"/>
</dbReference>
<dbReference type="OrthoDB" id="794286at2"/>
<sequence length="137" mass="14719">MRISGAVAAACAALALSACVTAAPPSCPPGGRERLVAELLFGRKIGDVVGVGEHAFARFVDREITPRFPAGLTITDSRGQYRHADGRIVREPGKVVTIVLDDEARDLPRLADIAAAYRRQFRQESVGVMTRRACVAF</sequence>
<evidence type="ECO:0000313" key="2">
    <source>
        <dbReference type="EMBL" id="AVO47481.1"/>
    </source>
</evidence>